<keyword evidence="3 5" id="KW-0687">Ribonucleoprotein</keyword>
<evidence type="ECO:0000313" key="7">
    <source>
        <dbReference type="EMBL" id="KKU30769.1"/>
    </source>
</evidence>
<dbReference type="Gene3D" id="1.10.287.610">
    <property type="entry name" value="Helix hairpin bin"/>
    <property type="match status" value="1"/>
</dbReference>
<accession>A0A0G1PDA2</accession>
<dbReference type="NCBIfam" id="TIGR01011">
    <property type="entry name" value="rpsB_bact"/>
    <property type="match status" value="1"/>
</dbReference>
<dbReference type="Pfam" id="PF00318">
    <property type="entry name" value="Ribosomal_S2"/>
    <property type="match status" value="1"/>
</dbReference>
<comment type="similarity">
    <text evidence="1 5">Belongs to the universal ribosomal protein uS2 family.</text>
</comment>
<feature type="region of interest" description="Disordered" evidence="6">
    <location>
        <begin position="232"/>
        <end position="260"/>
    </location>
</feature>
<dbReference type="PANTHER" id="PTHR12534">
    <property type="entry name" value="30S RIBOSOMAL PROTEIN S2 PROKARYOTIC AND ORGANELLAR"/>
    <property type="match status" value="1"/>
</dbReference>
<dbReference type="InterPro" id="IPR023591">
    <property type="entry name" value="Ribosomal_uS2_flav_dom_sf"/>
</dbReference>
<dbReference type="InterPro" id="IPR005706">
    <property type="entry name" value="Ribosomal_uS2_bac/mit/plastid"/>
</dbReference>
<dbReference type="PRINTS" id="PR00395">
    <property type="entry name" value="RIBOSOMALS2"/>
</dbReference>
<dbReference type="PATRIC" id="fig|1619001.3.peg.1028"/>
<dbReference type="Proteomes" id="UP000034705">
    <property type="component" value="Unassembled WGS sequence"/>
</dbReference>
<dbReference type="GO" id="GO:0003735">
    <property type="term" value="F:structural constituent of ribosome"/>
    <property type="evidence" value="ECO:0007669"/>
    <property type="project" value="InterPro"/>
</dbReference>
<gene>
    <name evidence="5" type="primary">rpsB</name>
    <name evidence="7" type="ORF">UX45_C0035G0008</name>
</gene>
<dbReference type="AlphaFoldDB" id="A0A0G1PDA2"/>
<dbReference type="HAMAP" id="MF_00291_B">
    <property type="entry name" value="Ribosomal_uS2_B"/>
    <property type="match status" value="1"/>
</dbReference>
<dbReference type="InterPro" id="IPR001865">
    <property type="entry name" value="Ribosomal_uS2"/>
</dbReference>
<evidence type="ECO:0000256" key="2">
    <source>
        <dbReference type="ARBA" id="ARBA00022980"/>
    </source>
</evidence>
<dbReference type="Gene3D" id="3.40.50.10490">
    <property type="entry name" value="Glucose-6-phosphate isomerase like protein, domain 1"/>
    <property type="match status" value="1"/>
</dbReference>
<name>A0A0G1PDA2_9BACT</name>
<dbReference type="EMBL" id="LCMG01000035">
    <property type="protein sequence ID" value="KKU30769.1"/>
    <property type="molecule type" value="Genomic_DNA"/>
</dbReference>
<evidence type="ECO:0000256" key="3">
    <source>
        <dbReference type="ARBA" id="ARBA00023274"/>
    </source>
</evidence>
<dbReference type="GO" id="GO:0006412">
    <property type="term" value="P:translation"/>
    <property type="evidence" value="ECO:0007669"/>
    <property type="project" value="UniProtKB-UniRule"/>
</dbReference>
<dbReference type="CDD" id="cd01425">
    <property type="entry name" value="RPS2"/>
    <property type="match status" value="1"/>
</dbReference>
<reference evidence="7 8" key="1">
    <citation type="journal article" date="2015" name="Nature">
        <title>rRNA introns, odd ribosomes, and small enigmatic genomes across a large radiation of phyla.</title>
        <authorList>
            <person name="Brown C.T."/>
            <person name="Hug L.A."/>
            <person name="Thomas B.C."/>
            <person name="Sharon I."/>
            <person name="Castelle C.J."/>
            <person name="Singh A."/>
            <person name="Wilkins M.J."/>
            <person name="Williams K.H."/>
            <person name="Banfield J.F."/>
        </authorList>
    </citation>
    <scope>NUCLEOTIDE SEQUENCE [LARGE SCALE GENOMIC DNA]</scope>
</reference>
<sequence>MSQIPPLAEWLQAGAHFGHRTSRWHPKMKPYLFGERGGFHIIDTEQTVAKVEESAAYIKGVVARGGIVLFVGTKQQTKPLVELYAKRCHMPFVTERWLGGTLTNFPQVRRSVKQLVKYKDQQEKGELRKYTKKEQLMIQRKIVEMERKLGGIAEMERVPDAIFICDLRADKTAITEALSSHVKIIAICDTNVDPSIVDYVIPANDDSAKTTDLICKVICESVEEGTVEAVQQKQIKKEEASQPTNKPTPTITSPSKEEAN</sequence>
<comment type="caution">
    <text evidence="7">The sequence shown here is derived from an EMBL/GenBank/DDBJ whole genome shotgun (WGS) entry which is preliminary data.</text>
</comment>
<protein>
    <recommendedName>
        <fullName evidence="4 5">Small ribosomal subunit protein uS2</fullName>
    </recommendedName>
</protein>
<proteinExistence type="inferred from homology"/>
<keyword evidence="2 5" id="KW-0689">Ribosomal protein</keyword>
<evidence type="ECO:0000256" key="4">
    <source>
        <dbReference type="ARBA" id="ARBA00035256"/>
    </source>
</evidence>
<evidence type="ECO:0000256" key="6">
    <source>
        <dbReference type="SAM" id="MobiDB-lite"/>
    </source>
</evidence>
<feature type="compositionally biased region" description="Polar residues" evidence="6">
    <location>
        <begin position="241"/>
        <end position="254"/>
    </location>
</feature>
<evidence type="ECO:0000256" key="1">
    <source>
        <dbReference type="ARBA" id="ARBA00006242"/>
    </source>
</evidence>
<dbReference type="SUPFAM" id="SSF52313">
    <property type="entry name" value="Ribosomal protein S2"/>
    <property type="match status" value="1"/>
</dbReference>
<dbReference type="PANTHER" id="PTHR12534:SF0">
    <property type="entry name" value="SMALL RIBOSOMAL SUBUNIT PROTEIN US2M"/>
    <property type="match status" value="1"/>
</dbReference>
<dbReference type="GO" id="GO:0022627">
    <property type="term" value="C:cytosolic small ribosomal subunit"/>
    <property type="evidence" value="ECO:0007669"/>
    <property type="project" value="TreeGrafter"/>
</dbReference>
<evidence type="ECO:0000256" key="5">
    <source>
        <dbReference type="HAMAP-Rule" id="MF_00291"/>
    </source>
</evidence>
<organism evidence="7 8">
    <name type="scientific">Candidatus Uhrbacteria bacterium GW2011_GWF2_46_218</name>
    <dbReference type="NCBI Taxonomy" id="1619001"/>
    <lineage>
        <taxon>Bacteria</taxon>
        <taxon>Candidatus Uhriibacteriota</taxon>
    </lineage>
</organism>
<evidence type="ECO:0000313" key="8">
    <source>
        <dbReference type="Proteomes" id="UP000034705"/>
    </source>
</evidence>